<protein>
    <submittedName>
        <fullName evidence="1">Uncharacterized protein</fullName>
    </submittedName>
</protein>
<keyword evidence="2" id="KW-1185">Reference proteome</keyword>
<dbReference type="AlphaFoldDB" id="A0A165EGQ3"/>
<evidence type="ECO:0000313" key="2">
    <source>
        <dbReference type="Proteomes" id="UP000076842"/>
    </source>
</evidence>
<dbReference type="EMBL" id="KV424006">
    <property type="protein sequence ID" value="KZT54835.1"/>
    <property type="molecule type" value="Genomic_DNA"/>
</dbReference>
<organism evidence="1 2">
    <name type="scientific">Calocera cornea HHB12733</name>
    <dbReference type="NCBI Taxonomy" id="1353952"/>
    <lineage>
        <taxon>Eukaryota</taxon>
        <taxon>Fungi</taxon>
        <taxon>Dikarya</taxon>
        <taxon>Basidiomycota</taxon>
        <taxon>Agaricomycotina</taxon>
        <taxon>Dacrymycetes</taxon>
        <taxon>Dacrymycetales</taxon>
        <taxon>Dacrymycetaceae</taxon>
        <taxon>Calocera</taxon>
    </lineage>
</organism>
<dbReference type="InParanoid" id="A0A165EGQ3"/>
<sequence length="135" mass="15537">MISSKITVRHIFEPWSVDRYTALRAGWRTGGTTAARMDYGPKLGRSGPSCYVRNGRLTRDARAVDRNTQIARPCPPRSAKVPQLWRERIGLFRLDSNLQSSLRSLPNSAFCYPLQQAEMPYRSQSTYLQQTRRME</sequence>
<proteinExistence type="predicted"/>
<evidence type="ECO:0000313" key="1">
    <source>
        <dbReference type="EMBL" id="KZT54835.1"/>
    </source>
</evidence>
<accession>A0A165EGQ3</accession>
<name>A0A165EGQ3_9BASI</name>
<reference evidence="1 2" key="1">
    <citation type="journal article" date="2016" name="Mol. Biol. Evol.">
        <title>Comparative Genomics of Early-Diverging Mushroom-Forming Fungi Provides Insights into the Origins of Lignocellulose Decay Capabilities.</title>
        <authorList>
            <person name="Nagy L.G."/>
            <person name="Riley R."/>
            <person name="Tritt A."/>
            <person name="Adam C."/>
            <person name="Daum C."/>
            <person name="Floudas D."/>
            <person name="Sun H."/>
            <person name="Yadav J.S."/>
            <person name="Pangilinan J."/>
            <person name="Larsson K.H."/>
            <person name="Matsuura K."/>
            <person name="Barry K."/>
            <person name="Labutti K."/>
            <person name="Kuo R."/>
            <person name="Ohm R.A."/>
            <person name="Bhattacharya S.S."/>
            <person name="Shirouzu T."/>
            <person name="Yoshinaga Y."/>
            <person name="Martin F.M."/>
            <person name="Grigoriev I.V."/>
            <person name="Hibbett D.S."/>
        </authorList>
    </citation>
    <scope>NUCLEOTIDE SEQUENCE [LARGE SCALE GENOMIC DNA]</scope>
    <source>
        <strain evidence="1 2">HHB12733</strain>
    </source>
</reference>
<gene>
    <name evidence="1" type="ORF">CALCODRAFT_372252</name>
</gene>
<dbReference type="Proteomes" id="UP000076842">
    <property type="component" value="Unassembled WGS sequence"/>
</dbReference>